<feature type="domain" description="BTB" evidence="2">
    <location>
        <begin position="38"/>
        <end position="108"/>
    </location>
</feature>
<dbReference type="STRING" id="5601.A0A0D2FRC0"/>
<dbReference type="PANTHER" id="PTHR47843">
    <property type="entry name" value="BTB DOMAIN-CONTAINING PROTEIN-RELATED"/>
    <property type="match status" value="1"/>
</dbReference>
<proteinExistence type="predicted"/>
<feature type="region of interest" description="Disordered" evidence="1">
    <location>
        <begin position="1"/>
        <end position="28"/>
    </location>
</feature>
<dbReference type="SUPFAM" id="SSF54695">
    <property type="entry name" value="POZ domain"/>
    <property type="match status" value="1"/>
</dbReference>
<dbReference type="Proteomes" id="UP000054266">
    <property type="component" value="Unassembled WGS sequence"/>
</dbReference>
<reference evidence="3 4" key="1">
    <citation type="submission" date="2015-01" db="EMBL/GenBank/DDBJ databases">
        <title>The Genome Sequence of Capronia semiimmersa CBS27337.</title>
        <authorList>
            <consortium name="The Broad Institute Genomics Platform"/>
            <person name="Cuomo C."/>
            <person name="de Hoog S."/>
            <person name="Gorbushina A."/>
            <person name="Stielow B."/>
            <person name="Teixiera M."/>
            <person name="Abouelleil A."/>
            <person name="Chapman S.B."/>
            <person name="Priest M."/>
            <person name="Young S.K."/>
            <person name="Wortman J."/>
            <person name="Nusbaum C."/>
            <person name="Birren B."/>
        </authorList>
    </citation>
    <scope>NUCLEOTIDE SEQUENCE [LARGE SCALE GENOMIC DNA]</scope>
    <source>
        <strain evidence="3 4">CBS 27337</strain>
    </source>
</reference>
<dbReference type="Gene3D" id="3.30.710.10">
    <property type="entry name" value="Potassium Channel Kv1.1, Chain A"/>
    <property type="match status" value="1"/>
</dbReference>
<keyword evidence="4" id="KW-1185">Reference proteome</keyword>
<organism evidence="3 4">
    <name type="scientific">Phialophora macrospora</name>
    <dbReference type="NCBI Taxonomy" id="1851006"/>
    <lineage>
        <taxon>Eukaryota</taxon>
        <taxon>Fungi</taxon>
        <taxon>Dikarya</taxon>
        <taxon>Ascomycota</taxon>
        <taxon>Pezizomycotina</taxon>
        <taxon>Eurotiomycetes</taxon>
        <taxon>Chaetothyriomycetidae</taxon>
        <taxon>Chaetothyriales</taxon>
        <taxon>Herpotrichiellaceae</taxon>
        <taxon>Phialophora</taxon>
    </lineage>
</organism>
<dbReference type="Pfam" id="PF00651">
    <property type="entry name" value="BTB"/>
    <property type="match status" value="1"/>
</dbReference>
<protein>
    <recommendedName>
        <fullName evidence="2">BTB domain-containing protein</fullName>
    </recommendedName>
</protein>
<dbReference type="AlphaFoldDB" id="A0A0D2FRC0"/>
<dbReference type="PANTHER" id="PTHR47843:SF2">
    <property type="entry name" value="BTB DOMAIN-CONTAINING PROTEIN"/>
    <property type="match status" value="1"/>
</dbReference>
<evidence type="ECO:0000313" key="3">
    <source>
        <dbReference type="EMBL" id="KIW69085.1"/>
    </source>
</evidence>
<sequence>MSDEIIQHTDAGTATDQSSGGVEEAKATAPNVTPFGRSDIISVFVGKQKVEFGIYKGILVAKSPFFEKWFGVGVKETNENVVNLLEDEPSAFEVVVEWVYANQVRAGKLTLTLVKAYVLAEKLCMPDLQNGIADSIRLRRRVPRPYHASGACRMLPEGCPLRDLLLDQFHFRFMKSPNTFKMGTADTDVEVAVELKEEIRKNPGLATALFWKTVDCSLKRDTGGPMDPRKFAGCNYHVHEDGKKCK</sequence>
<evidence type="ECO:0000259" key="2">
    <source>
        <dbReference type="PROSITE" id="PS50097"/>
    </source>
</evidence>
<gene>
    <name evidence="3" type="ORF">PV04_04982</name>
</gene>
<name>A0A0D2FRC0_9EURO</name>
<dbReference type="InterPro" id="IPR011333">
    <property type="entry name" value="SKP1/BTB/POZ_sf"/>
</dbReference>
<accession>A0A0D2FRC0</accession>
<dbReference type="EMBL" id="KN846958">
    <property type="protein sequence ID" value="KIW69085.1"/>
    <property type="molecule type" value="Genomic_DNA"/>
</dbReference>
<evidence type="ECO:0000256" key="1">
    <source>
        <dbReference type="SAM" id="MobiDB-lite"/>
    </source>
</evidence>
<dbReference type="InterPro" id="IPR000210">
    <property type="entry name" value="BTB/POZ_dom"/>
</dbReference>
<feature type="compositionally biased region" description="Polar residues" evidence="1">
    <location>
        <begin position="10"/>
        <end position="20"/>
    </location>
</feature>
<dbReference type="HOGENOM" id="CLU_068279_1_0_1"/>
<dbReference type="PROSITE" id="PS50097">
    <property type="entry name" value="BTB"/>
    <property type="match status" value="1"/>
</dbReference>
<evidence type="ECO:0000313" key="4">
    <source>
        <dbReference type="Proteomes" id="UP000054266"/>
    </source>
</evidence>
<dbReference type="CDD" id="cd18186">
    <property type="entry name" value="BTB_POZ_ZBTB_KLHL-like"/>
    <property type="match status" value="1"/>
</dbReference>